<protein>
    <recommendedName>
        <fullName evidence="2">Gfd2/YDR514C-like C-terminal domain-containing protein</fullName>
    </recommendedName>
</protein>
<keyword evidence="4" id="KW-1185">Reference proteome</keyword>
<dbReference type="InterPro" id="IPR018247">
    <property type="entry name" value="EF_Hand_1_Ca_BS"/>
</dbReference>
<feature type="compositionally biased region" description="Basic and acidic residues" evidence="1">
    <location>
        <begin position="693"/>
        <end position="702"/>
    </location>
</feature>
<reference evidence="3 4" key="1">
    <citation type="journal article" date="2024" name="bioRxiv">
        <title>Comparative genomics of Cryptococcus and Kwoniella reveals pathogenesis evolution and contrasting karyotype dynamics via intercentromeric recombination or chromosome fusion.</title>
        <authorList>
            <person name="Coelho M.A."/>
            <person name="David-Palma M."/>
            <person name="Shea T."/>
            <person name="Bowers K."/>
            <person name="McGinley-Smith S."/>
            <person name="Mohammad A.W."/>
            <person name="Gnirke A."/>
            <person name="Yurkov A.M."/>
            <person name="Nowrousian M."/>
            <person name="Sun S."/>
            <person name="Cuomo C.A."/>
            <person name="Heitman J."/>
        </authorList>
    </citation>
    <scope>NUCLEOTIDE SEQUENCE [LARGE SCALE GENOMIC DNA]</scope>
    <source>
        <strain evidence="3 4">CBS 13917</strain>
    </source>
</reference>
<feature type="compositionally biased region" description="Basic and acidic residues" evidence="1">
    <location>
        <begin position="622"/>
        <end position="632"/>
    </location>
</feature>
<organism evidence="3 4">
    <name type="scientific">Kwoniella newhampshirensis</name>
    <dbReference type="NCBI Taxonomy" id="1651941"/>
    <lineage>
        <taxon>Eukaryota</taxon>
        <taxon>Fungi</taxon>
        <taxon>Dikarya</taxon>
        <taxon>Basidiomycota</taxon>
        <taxon>Agaricomycotina</taxon>
        <taxon>Tremellomycetes</taxon>
        <taxon>Tremellales</taxon>
        <taxon>Cryptococcaceae</taxon>
        <taxon>Kwoniella</taxon>
    </lineage>
</organism>
<dbReference type="AlphaFoldDB" id="A0AAW0YH69"/>
<evidence type="ECO:0000256" key="1">
    <source>
        <dbReference type="SAM" id="MobiDB-lite"/>
    </source>
</evidence>
<feature type="compositionally biased region" description="Acidic residues" evidence="1">
    <location>
        <begin position="673"/>
        <end position="692"/>
    </location>
</feature>
<dbReference type="PROSITE" id="PS00018">
    <property type="entry name" value="EF_HAND_1"/>
    <property type="match status" value="1"/>
</dbReference>
<gene>
    <name evidence="3" type="ORF">IAR55_005741</name>
</gene>
<name>A0AAW0YH69_9TREE</name>
<dbReference type="EMBL" id="JBCAWK010000011">
    <property type="protein sequence ID" value="KAK8846654.1"/>
    <property type="molecule type" value="Genomic_DNA"/>
</dbReference>
<dbReference type="Proteomes" id="UP001388673">
    <property type="component" value="Unassembled WGS sequence"/>
</dbReference>
<feature type="domain" description="Gfd2/YDR514C-like C-terminal" evidence="2">
    <location>
        <begin position="372"/>
        <end position="593"/>
    </location>
</feature>
<feature type="compositionally biased region" description="Basic and acidic residues" evidence="1">
    <location>
        <begin position="645"/>
        <end position="657"/>
    </location>
</feature>
<dbReference type="KEGG" id="kne:92182999"/>
<sequence length="711" mass="79115">MPEEWGASSPMAGQDKQKMTLVKDAYYRYTDVIFNWHKALSPAHAQAVTTLFNATALVQPDHPLHVEGENGITLFVGYDKINKPRLLFSLKQVQYIQYYIHEMRLTTSSWTKYCDARAALLAEGEEGEAEAAKLETPSLEEGADDWVPLPDAVCIWSDFVEIQPITIPTAAAMMKIYKQCQKDAKTAERHERSGFSPPKWDLKRFEAIIDNMTPGPGLRKGPMKVHEGRKRGGAVEDEIEGVGWGGFPLPTKNMETESGQAADLAVTQGEDVTFTTTDKASELKFASNEGDMSDAVRKDDNTAESDSPSHNPSTESPSSEDYGMRYHFHCQQALIYATEGGYVNAYATANPAEDKEENAQSELPKAVGRSLFVALSATTWEKDPKVVLEVGWSAVFWQERLDAEKQKGNSRFEEMRDFGHYTIQDHLSTKKNGEQKPDHRDQYLFGDSLPIVQDKLKDTVRQKLKELSKRAGQGPIYIIAHAPEGDEIDLKDIGLDASSWAVDLQPDSWKVPPYVCTRGCESVFMINTAALFGAIEGATAKEEGRTMIQQVGRTTKSLQHTALVMFGQDPTRRPEKCGNAGNDAFYTLEVFLAIMTGPPLPELREDYRQSLIKRSPSIVPNSEDRSHDEGKSTIDVVHTVPLTPDKNEITEKPKHDTSSVQLPSGGEMREVGNDESGDSDDDDDDGYVDDEDIKGVYYKDEDGNLVEMMSD</sequence>
<feature type="compositionally biased region" description="Polar residues" evidence="1">
    <location>
        <begin position="304"/>
        <end position="319"/>
    </location>
</feature>
<evidence type="ECO:0000313" key="4">
    <source>
        <dbReference type="Proteomes" id="UP001388673"/>
    </source>
</evidence>
<dbReference type="GO" id="GO:0005634">
    <property type="term" value="C:nucleus"/>
    <property type="evidence" value="ECO:0007669"/>
    <property type="project" value="TreeGrafter"/>
</dbReference>
<feature type="region of interest" description="Disordered" evidence="1">
    <location>
        <begin position="283"/>
        <end position="322"/>
    </location>
</feature>
<dbReference type="Pfam" id="PF21762">
    <property type="entry name" value="DEDDh_C"/>
    <property type="match status" value="1"/>
</dbReference>
<comment type="caution">
    <text evidence="3">The sequence shown here is derived from an EMBL/GenBank/DDBJ whole genome shotgun (WGS) entry which is preliminary data.</text>
</comment>
<proteinExistence type="predicted"/>
<evidence type="ECO:0000313" key="3">
    <source>
        <dbReference type="EMBL" id="KAK8846654.1"/>
    </source>
</evidence>
<dbReference type="InterPro" id="IPR048519">
    <property type="entry name" value="Gfd2/YDR514C-like_C"/>
</dbReference>
<dbReference type="GeneID" id="92182999"/>
<dbReference type="PANTHER" id="PTHR28083">
    <property type="entry name" value="GOOD FOR FULL DBP5 ACTIVITY PROTEIN 2"/>
    <property type="match status" value="1"/>
</dbReference>
<dbReference type="PANTHER" id="PTHR28083:SF1">
    <property type="entry name" value="GOOD FOR FULL DBP5 ACTIVITY PROTEIN 2"/>
    <property type="match status" value="1"/>
</dbReference>
<dbReference type="RefSeq" id="XP_066800604.1">
    <property type="nucleotide sequence ID" value="XM_066948831.1"/>
</dbReference>
<dbReference type="InterPro" id="IPR040151">
    <property type="entry name" value="Gfd2/YDR514C-like"/>
</dbReference>
<evidence type="ECO:0000259" key="2">
    <source>
        <dbReference type="Pfam" id="PF21762"/>
    </source>
</evidence>
<feature type="region of interest" description="Disordered" evidence="1">
    <location>
        <begin position="614"/>
        <end position="711"/>
    </location>
</feature>
<accession>A0AAW0YH69</accession>